<feature type="transmembrane region" description="Helical" evidence="1">
    <location>
        <begin position="54"/>
        <end position="71"/>
    </location>
</feature>
<name>A0A495VRB4_9BACT</name>
<dbReference type="Proteomes" id="UP000269493">
    <property type="component" value="Unassembled WGS sequence"/>
</dbReference>
<evidence type="ECO:0000256" key="1">
    <source>
        <dbReference type="SAM" id="Phobius"/>
    </source>
</evidence>
<protein>
    <submittedName>
        <fullName evidence="2">Uncharacterized protein DUF4491</fullName>
    </submittedName>
</protein>
<organism evidence="2 3">
    <name type="scientific">Coprobacter fastidiosus NSB1 = JCM 33896</name>
    <dbReference type="NCBI Taxonomy" id="1349822"/>
    <lineage>
        <taxon>Bacteria</taxon>
        <taxon>Pseudomonadati</taxon>
        <taxon>Bacteroidota</taxon>
        <taxon>Bacteroidia</taxon>
        <taxon>Bacteroidales</taxon>
        <taxon>Barnesiellaceae</taxon>
        <taxon>Coprobacter</taxon>
    </lineage>
</organism>
<accession>A0A495VRB4</accession>
<feature type="transmembrane region" description="Helical" evidence="1">
    <location>
        <begin position="77"/>
        <end position="96"/>
    </location>
</feature>
<gene>
    <name evidence="2" type="ORF">BC742_1885</name>
</gene>
<sequence>MRLSPDTLFSIFFEMEFLEEYHLLGLVIGVSTFLIIGLFHPIVVKVEYYWGTRYWWVFLLLGILGVAGSLITDNVLFAALLGVFSFSSFWTIKEIFEQEERVRKGWFPKNPNRVYSWDNESNKTE</sequence>
<evidence type="ECO:0000313" key="3">
    <source>
        <dbReference type="Proteomes" id="UP000269493"/>
    </source>
</evidence>
<feature type="transmembrane region" description="Helical" evidence="1">
    <location>
        <begin position="20"/>
        <end position="42"/>
    </location>
</feature>
<evidence type="ECO:0000313" key="2">
    <source>
        <dbReference type="EMBL" id="RKT50925.1"/>
    </source>
</evidence>
<reference evidence="2 3" key="1">
    <citation type="submission" date="2018-10" db="EMBL/GenBank/DDBJ databases">
        <title>Genomic Encyclopedia of Archaeal and Bacterial Type Strains, Phase II (KMG-II): from individual species to whole genera.</title>
        <authorList>
            <person name="Goeker M."/>
        </authorList>
    </citation>
    <scope>NUCLEOTIDE SEQUENCE [LARGE SCALE GENOMIC DNA]</scope>
    <source>
        <strain evidence="2 3">NSB1</strain>
    </source>
</reference>
<keyword evidence="1" id="KW-0472">Membrane</keyword>
<keyword evidence="3" id="KW-1185">Reference proteome</keyword>
<dbReference type="InterPro" id="IPR027890">
    <property type="entry name" value="DUF4491"/>
</dbReference>
<dbReference type="EMBL" id="RBXN01000006">
    <property type="protein sequence ID" value="RKT50925.1"/>
    <property type="molecule type" value="Genomic_DNA"/>
</dbReference>
<keyword evidence="1" id="KW-0812">Transmembrane</keyword>
<dbReference type="Pfam" id="PF14898">
    <property type="entry name" value="DUF4491"/>
    <property type="match status" value="1"/>
</dbReference>
<comment type="caution">
    <text evidence="2">The sequence shown here is derived from an EMBL/GenBank/DDBJ whole genome shotgun (WGS) entry which is preliminary data.</text>
</comment>
<proteinExistence type="predicted"/>
<keyword evidence="1" id="KW-1133">Transmembrane helix</keyword>
<dbReference type="AlphaFoldDB" id="A0A495VRB4"/>